<feature type="binding site" evidence="6">
    <location>
        <position position="81"/>
    </location>
    <ligand>
        <name>Mg(2+)</name>
        <dbReference type="ChEBI" id="CHEBI:18420"/>
        <note>ligand shared between all trimeric partners</note>
    </ligand>
</feature>
<dbReference type="Proteomes" id="UP000199271">
    <property type="component" value="Unassembled WGS sequence"/>
</dbReference>
<evidence type="ECO:0000256" key="2">
    <source>
        <dbReference type="ARBA" id="ARBA00022597"/>
    </source>
</evidence>
<dbReference type="PIRSF" id="PIRSF000699">
    <property type="entry name" value="PTS_IILac_III"/>
    <property type="match status" value="1"/>
</dbReference>
<evidence type="ECO:0000256" key="1">
    <source>
        <dbReference type="ARBA" id="ARBA00022448"/>
    </source>
</evidence>
<reference evidence="8 10" key="1">
    <citation type="submission" date="2015-12" db="EMBL/GenBank/DDBJ databases">
        <authorList>
            <person name="Andreevskaya M."/>
        </authorList>
    </citation>
    <scope>NUCLEOTIDE SEQUENCE [LARGE SCALE GENOMIC DNA]</scope>
    <source>
        <strain evidence="8 10">C122c</strain>
    </source>
</reference>
<evidence type="ECO:0000256" key="7">
    <source>
        <dbReference type="PROSITE-ProRule" id="PRU00418"/>
    </source>
</evidence>
<dbReference type="Pfam" id="PF02255">
    <property type="entry name" value="PTS_IIA"/>
    <property type="match status" value="1"/>
</dbReference>
<dbReference type="SUPFAM" id="SSF46973">
    <property type="entry name" value="Enzyme IIa from lactose specific PTS, IIa-lac"/>
    <property type="match status" value="1"/>
</dbReference>
<keyword evidence="6" id="KW-0479">Metal-binding</keyword>
<dbReference type="GeneID" id="34300319"/>
<keyword evidence="3 8" id="KW-0808">Transferase</keyword>
<dbReference type="InterPro" id="IPR003188">
    <property type="entry name" value="PTS_IIA_lac/cel"/>
</dbReference>
<dbReference type="EMBL" id="JAHBFI010000020">
    <property type="protein sequence ID" value="MBZ5963312.1"/>
    <property type="molecule type" value="Genomic_DNA"/>
</dbReference>
<dbReference type="NCBIfam" id="NF007156">
    <property type="entry name" value="PRK09591.1"/>
    <property type="match status" value="1"/>
</dbReference>
<dbReference type="EC" id="2.7.1.69" evidence="8"/>
<dbReference type="PANTHER" id="PTHR34382:SF7">
    <property type="entry name" value="PTS SYSTEM N,N'-DIACETYLCHITOBIOSE-SPECIFIC EIIA COMPONENT"/>
    <property type="match status" value="1"/>
</dbReference>
<evidence type="ECO:0000256" key="4">
    <source>
        <dbReference type="ARBA" id="ARBA00022683"/>
    </source>
</evidence>
<proteinExistence type="predicted"/>
<comment type="caution">
    <text evidence="9">The sequence shown here is derived from an EMBL/GenBank/DDBJ whole genome shotgun (WGS) entry which is preliminary data.</text>
</comment>
<dbReference type="PROSITE" id="PS51095">
    <property type="entry name" value="PTS_EIIA_TYPE_3"/>
    <property type="match status" value="1"/>
</dbReference>
<feature type="active site" description="Tele-phosphohistidine intermediate" evidence="5">
    <location>
        <position position="78"/>
    </location>
</feature>
<evidence type="ECO:0000256" key="6">
    <source>
        <dbReference type="PIRSR" id="PIRSR000699-2"/>
    </source>
</evidence>
<keyword evidence="10" id="KW-1185">Reference proteome</keyword>
<evidence type="ECO:0000313" key="8">
    <source>
        <dbReference type="EMBL" id="CUW09667.1"/>
    </source>
</evidence>
<keyword evidence="2" id="KW-0762">Sugar transport</keyword>
<dbReference type="PANTHER" id="PTHR34382">
    <property type="entry name" value="PTS SYSTEM N,N'-DIACETYLCHITOBIOSE-SPECIFIC EIIA COMPONENT"/>
    <property type="match status" value="1"/>
</dbReference>
<keyword evidence="1" id="KW-0813">Transport</keyword>
<reference evidence="9" key="2">
    <citation type="submission" date="2021-05" db="EMBL/GenBank/DDBJ databases">
        <title>Pangenome of Leuconostoc gelidum warrants species status for Leuconostoc gelidum subsp. gasicomitatum.</title>
        <authorList>
            <person name="Johansson P."/>
            <person name="Sade E."/>
            <person name="Hultman J."/>
            <person name="Auvinen P."/>
            <person name="Bjorkroth J."/>
        </authorList>
    </citation>
    <scope>NUCLEOTIDE SEQUENCE</scope>
    <source>
        <strain evidence="9">A.21.4</strain>
    </source>
</reference>
<feature type="modified residue" description="Phosphohistidine; by HPr" evidence="7">
    <location>
        <position position="78"/>
    </location>
</feature>
<name>A0A9Q3SZQ0_9LACO</name>
<accession>A0A9Q3SZQ0</accession>
<dbReference type="CDD" id="cd00215">
    <property type="entry name" value="PTS_IIA_lac"/>
    <property type="match status" value="1"/>
</dbReference>
<comment type="cofactor">
    <cofactor evidence="6">
        <name>Mg(2+)</name>
        <dbReference type="ChEBI" id="CHEBI:18420"/>
    </cofactor>
    <text evidence="6">Binds 1 Mg(2+) ion per trimer.</text>
</comment>
<gene>
    <name evidence="8" type="ORF">C122C_0501</name>
    <name evidence="9" type="ORF">KIJ12_09180</name>
</gene>
<keyword evidence="6" id="KW-0460">Magnesium</keyword>
<dbReference type="RefSeq" id="WP_013231382.1">
    <property type="nucleotide sequence ID" value="NZ_BPKT01000001.1"/>
</dbReference>
<dbReference type="OMA" id="MEIILVH"/>
<keyword evidence="4" id="KW-0598">Phosphotransferase system</keyword>
<evidence type="ECO:0000256" key="5">
    <source>
        <dbReference type="PIRSR" id="PIRSR000699-1"/>
    </source>
</evidence>
<protein>
    <submittedName>
        <fullName evidence="9">PTS cellobiose transporter subunit IIA</fullName>
    </submittedName>
    <submittedName>
        <fullName evidence="8">PTS system, cellobiose-specific IIA component</fullName>
        <ecNumber evidence="8">2.7.1.69</ecNumber>
    </submittedName>
</protein>
<evidence type="ECO:0000313" key="9">
    <source>
        <dbReference type="EMBL" id="MBZ5963312.1"/>
    </source>
</evidence>
<dbReference type="InterPro" id="IPR036542">
    <property type="entry name" value="PTS_IIA_lac/cel_sf"/>
</dbReference>
<dbReference type="Gene3D" id="1.20.58.80">
    <property type="entry name" value="Phosphotransferase system, lactose/cellobiose-type IIA subunit"/>
    <property type="match status" value="1"/>
</dbReference>
<evidence type="ECO:0000313" key="10">
    <source>
        <dbReference type="Proteomes" id="UP000199271"/>
    </source>
</evidence>
<evidence type="ECO:0000256" key="3">
    <source>
        <dbReference type="ARBA" id="ARBA00022679"/>
    </source>
</evidence>
<evidence type="ECO:0000313" key="11">
    <source>
        <dbReference type="Proteomes" id="UP000752647"/>
    </source>
</evidence>
<dbReference type="EMBL" id="FBSY01000006">
    <property type="protein sequence ID" value="CUW09667.1"/>
    <property type="molecule type" value="Genomic_DNA"/>
</dbReference>
<dbReference type="AlphaFoldDB" id="A0A9Q3SZQ0"/>
<organism evidence="9 11">
    <name type="scientific">Leuconostoc gasicomitatum</name>
    <dbReference type="NCBI Taxonomy" id="115778"/>
    <lineage>
        <taxon>Bacteria</taxon>
        <taxon>Bacillati</taxon>
        <taxon>Bacillota</taxon>
        <taxon>Bacilli</taxon>
        <taxon>Lactobacillales</taxon>
        <taxon>Lactobacillaceae</taxon>
        <taxon>Leuconostoc</taxon>
        <taxon>Leuconostoc gelidum group</taxon>
    </lineage>
</organism>
<dbReference type="Proteomes" id="UP000752647">
    <property type="component" value="Unassembled WGS sequence"/>
</dbReference>
<dbReference type="GO" id="GO:0016740">
    <property type="term" value="F:transferase activity"/>
    <property type="evidence" value="ECO:0007669"/>
    <property type="project" value="UniProtKB-KW"/>
</dbReference>
<dbReference type="GO" id="GO:0009401">
    <property type="term" value="P:phosphoenolpyruvate-dependent sugar phosphotransferase system"/>
    <property type="evidence" value="ECO:0007669"/>
    <property type="project" value="UniProtKB-KW"/>
</dbReference>
<dbReference type="GO" id="GO:0046872">
    <property type="term" value="F:metal ion binding"/>
    <property type="evidence" value="ECO:0007669"/>
    <property type="project" value="UniProtKB-KW"/>
</dbReference>
<sequence>MNSEEIQVIAFEIILHSGNSRTNVHEAFSAMRLKNFKLSEQKLQDANTELLLAHKSQTKLLQTYAAGTKIDMEIILVHAQDHLMTTMTLREMAIEMQHLYKEVKQIEGSSQSTTRESPVER</sequence>